<dbReference type="Proteomes" id="UP000071065">
    <property type="component" value="Chromosome"/>
</dbReference>
<organism evidence="2 3">
    <name type="scientific">Endozoicomonas montiporae CL-33</name>
    <dbReference type="NCBI Taxonomy" id="570277"/>
    <lineage>
        <taxon>Bacteria</taxon>
        <taxon>Pseudomonadati</taxon>
        <taxon>Pseudomonadota</taxon>
        <taxon>Gammaproteobacteria</taxon>
        <taxon>Oceanospirillales</taxon>
        <taxon>Endozoicomonadaceae</taxon>
        <taxon>Endozoicomonas</taxon>
    </lineage>
</organism>
<evidence type="ECO:0000313" key="3">
    <source>
        <dbReference type="Proteomes" id="UP000071065"/>
    </source>
</evidence>
<proteinExistence type="predicted"/>
<sequence>MPAIDMEPLRKNSADTTDTSSYAGSDSPPDDKPYRPPGFWQTVTTVVESIWQPLYANREVIGYTLILTLQKQGSPPESQPYLWLPVVATVVVGWLTRKHWNPELPLFSQMDEQESSEQHELQIITLMNSNQGSSFWQSFPERQQDQSSGSWYSFGYSPSSGCLSGNSGGGGGFPPGSAHTFGQHCPEHPCNNGPCTYASNRGADQHPANGRCQDYRMELDTYIGIGEQLCLSFQSAPAPAPGSSASNGFGNFPVASALQPLEATEQHLCGFCTDGSCFLRRNPCPAIKKKLQHTGSESEFTGDNSQQLLNQHLKEFRALRTPTDNLCWLHAINLSADVNVSGLIERLIAMIKNYLEGNAQELTTEYLNFLSGWEAVQGVENVRLVLKQLTNREWPDFTILLPLLSHLLEKTFVVVNLHASGLTQDQVFTYANPDDFQVTIVSEASSISTTGEPVYLGLLSNDNHFVGIRPSTQDENNPYRCPVYLNNFTENSDIKSTKRRDHTGQQTCDVTVVGEDGQQRPCGTVCKNAQDLLNHKRIDHTGQQTCDVEDDQQQPCGTACKNAKALSDYKRQYQPGQQTCDVTVVGEDGQQRPCGTVFNNAQHMLNHRRQYHPGQQTCDVTVVGEDGQQRPCGTVCKNAQALSYHKRRDHTGPQTCDVTVVGRDGQQRPCGTVCKNALDLCTHKSQYHTGQQICDVTVVWEDGQQRPCGTVCKNAKALSYHKRKHRKRKNGDLSSSEGKE</sequence>
<dbReference type="PATRIC" id="fig|570277.3.peg.4373"/>
<dbReference type="KEGG" id="emp:EZMO1_4063"/>
<protein>
    <submittedName>
        <fullName evidence="2">Uncharacterized protein</fullName>
    </submittedName>
</protein>
<feature type="compositionally biased region" description="Polar residues" evidence="1">
    <location>
        <begin position="14"/>
        <end position="24"/>
    </location>
</feature>
<dbReference type="OrthoDB" id="6711255at2"/>
<dbReference type="EMBL" id="CP013251">
    <property type="protein sequence ID" value="AMO57991.1"/>
    <property type="molecule type" value="Genomic_DNA"/>
</dbReference>
<name>A0A142BGW5_9GAMM</name>
<reference evidence="2 3" key="1">
    <citation type="journal article" date="2016" name="Front. Microbiol.">
        <title>Genomic Insight into the Host-Endosymbiont Relationship of Endozoicomonas montiporae CL-33(T) with its Coral Host.</title>
        <authorList>
            <person name="Ding J.-Y."/>
            <person name="Shiu J.-H."/>
            <person name="Chen W.-M."/>
            <person name="Chiang Y.-R."/>
            <person name="Tang S.-L."/>
        </authorList>
    </citation>
    <scope>NUCLEOTIDE SEQUENCE [LARGE SCALE GENOMIC DNA]</scope>
    <source>
        <strain evidence="2 3">CL-33</strain>
    </source>
</reference>
<dbReference type="STRING" id="570277.EZMO1_4063"/>
<gene>
    <name evidence="2" type="ORF">EZMO1_4063</name>
</gene>
<accession>A0A142BGW5</accession>
<dbReference type="AlphaFoldDB" id="A0A142BGW5"/>
<feature type="region of interest" description="Disordered" evidence="1">
    <location>
        <begin position="1"/>
        <end position="37"/>
    </location>
</feature>
<evidence type="ECO:0000256" key="1">
    <source>
        <dbReference type="SAM" id="MobiDB-lite"/>
    </source>
</evidence>
<evidence type="ECO:0000313" key="2">
    <source>
        <dbReference type="EMBL" id="AMO57991.1"/>
    </source>
</evidence>